<dbReference type="AlphaFoldDB" id="C8PEH3"/>
<organism evidence="2 3">
    <name type="scientific">Campylobacter gracilis RM3268</name>
    <dbReference type="NCBI Taxonomy" id="553220"/>
    <lineage>
        <taxon>Bacteria</taxon>
        <taxon>Pseudomonadati</taxon>
        <taxon>Campylobacterota</taxon>
        <taxon>Epsilonproteobacteria</taxon>
        <taxon>Campylobacterales</taxon>
        <taxon>Campylobacteraceae</taxon>
        <taxon>Campylobacter</taxon>
    </lineage>
</organism>
<keyword evidence="1" id="KW-0812">Transmembrane</keyword>
<reference evidence="2 3" key="1">
    <citation type="submission" date="2009-07" db="EMBL/GenBank/DDBJ databases">
        <authorList>
            <person name="Madupu R."/>
            <person name="Sebastian Y."/>
            <person name="Durkin A.S."/>
            <person name="Torralba M."/>
            <person name="Methe B."/>
            <person name="Sutton G.G."/>
            <person name="Strausberg R.L."/>
            <person name="Nelson K.E."/>
        </authorList>
    </citation>
    <scope>NUCLEOTIDE SEQUENCE [LARGE SCALE GENOMIC DNA]</scope>
    <source>
        <strain evidence="2 3">RM3268</strain>
    </source>
</reference>
<accession>C8PEH3</accession>
<feature type="transmembrane region" description="Helical" evidence="1">
    <location>
        <begin position="12"/>
        <end position="34"/>
    </location>
</feature>
<name>C8PEH3_9BACT</name>
<evidence type="ECO:0000313" key="3">
    <source>
        <dbReference type="Proteomes" id="UP000005709"/>
    </source>
</evidence>
<evidence type="ECO:0000256" key="1">
    <source>
        <dbReference type="SAM" id="Phobius"/>
    </source>
</evidence>
<dbReference type="RefSeq" id="WP_005869395.1">
    <property type="nucleotide sequence ID" value="NZ_ACYG01000008.1"/>
</dbReference>
<keyword evidence="1" id="KW-0472">Membrane</keyword>
<evidence type="ECO:0000313" key="2">
    <source>
        <dbReference type="EMBL" id="EEV18768.1"/>
    </source>
</evidence>
<protein>
    <submittedName>
        <fullName evidence="2">Uncharacterized protein</fullName>
    </submittedName>
</protein>
<sequence>MKTFIKILKITALVVSVACVLFVLYIFVILNLLFSSDTPEGCDPSMPTSACDYIDEKFEKEIQICPQSPLCRT</sequence>
<comment type="caution">
    <text evidence="2">The sequence shown here is derived from an EMBL/GenBank/DDBJ whole genome shotgun (WGS) entry which is preliminary data.</text>
</comment>
<dbReference type="EMBL" id="ACYG01000008">
    <property type="protein sequence ID" value="EEV18768.1"/>
    <property type="molecule type" value="Genomic_DNA"/>
</dbReference>
<keyword evidence="1" id="KW-1133">Transmembrane helix</keyword>
<dbReference type="Proteomes" id="UP000005709">
    <property type="component" value="Unassembled WGS sequence"/>
</dbReference>
<keyword evidence="3" id="KW-1185">Reference proteome</keyword>
<gene>
    <name evidence="2" type="ORF">CAMGR0001_1874</name>
</gene>
<proteinExistence type="predicted"/>
<dbReference type="OrthoDB" id="62863at29547"/>